<evidence type="ECO:0000256" key="6">
    <source>
        <dbReference type="RuleBase" id="RU361188"/>
    </source>
</evidence>
<dbReference type="STRING" id="121845.A0A3Q0JJ39"/>
<keyword evidence="8" id="KW-1185">Reference proteome</keyword>
<dbReference type="GeneID" id="108254543"/>
<dbReference type="GO" id="GO:0016020">
    <property type="term" value="C:membrane"/>
    <property type="evidence" value="ECO:0007669"/>
    <property type="project" value="GOC"/>
</dbReference>
<dbReference type="GO" id="GO:0006680">
    <property type="term" value="P:glucosylceramide catabolic process"/>
    <property type="evidence" value="ECO:0007669"/>
    <property type="project" value="TreeGrafter"/>
</dbReference>
<dbReference type="PANTHER" id="PTHR11069:SF23">
    <property type="entry name" value="LYSOSOMAL ACID GLUCOSYLCERAMIDASE"/>
    <property type="match status" value="1"/>
</dbReference>
<evidence type="ECO:0000256" key="1">
    <source>
        <dbReference type="ARBA" id="ARBA00001013"/>
    </source>
</evidence>
<evidence type="ECO:0000313" key="9">
    <source>
        <dbReference type="RefSeq" id="XP_026688399.1"/>
    </source>
</evidence>
<reference evidence="9" key="1">
    <citation type="submission" date="2025-08" db="UniProtKB">
        <authorList>
            <consortium name="RefSeq"/>
        </authorList>
    </citation>
    <scope>IDENTIFICATION</scope>
</reference>
<dbReference type="AlphaFoldDB" id="A0A3Q0JJ39"/>
<dbReference type="PRINTS" id="PR00843">
    <property type="entry name" value="GLHYDRLASE30"/>
</dbReference>
<keyword evidence="6" id="KW-0746">Sphingolipid metabolism</keyword>
<keyword evidence="4" id="KW-0732">Signal</keyword>
<feature type="domain" description="Glycosyl hydrolase family 30 TIM-barrel" evidence="7">
    <location>
        <begin position="17"/>
        <end position="209"/>
    </location>
</feature>
<keyword evidence="6" id="KW-0326">Glycosidase</keyword>
<dbReference type="PaxDb" id="121845-A0A3Q0JJ39"/>
<dbReference type="SUPFAM" id="SSF51445">
    <property type="entry name" value="(Trans)glycosidases"/>
    <property type="match status" value="1"/>
</dbReference>
<dbReference type="InterPro" id="IPR001139">
    <property type="entry name" value="Glyco_hydro_30"/>
</dbReference>
<dbReference type="PANTHER" id="PTHR11069">
    <property type="entry name" value="GLUCOSYLCERAMIDASE"/>
    <property type="match status" value="1"/>
</dbReference>
<comment type="similarity">
    <text evidence="2 6">Belongs to the glycosyl hydrolase 30 family.</text>
</comment>
<evidence type="ECO:0000256" key="2">
    <source>
        <dbReference type="ARBA" id="ARBA00005382"/>
    </source>
</evidence>
<gene>
    <name evidence="9" type="primary">LOC108254543</name>
</gene>
<dbReference type="KEGG" id="dci:108254543"/>
<dbReference type="EC" id="3.2.1.45" evidence="3 6"/>
<dbReference type="Gene3D" id="3.20.20.80">
    <property type="entry name" value="Glycosidases"/>
    <property type="match status" value="1"/>
</dbReference>
<accession>A0A3Q0JJ39</accession>
<dbReference type="Pfam" id="PF02055">
    <property type="entry name" value="Glyco_hydro_30"/>
    <property type="match status" value="1"/>
</dbReference>
<evidence type="ECO:0000256" key="4">
    <source>
        <dbReference type="ARBA" id="ARBA00022729"/>
    </source>
</evidence>
<dbReference type="InterPro" id="IPR017853">
    <property type="entry name" value="GH"/>
</dbReference>
<protein>
    <recommendedName>
        <fullName evidence="3 6">Glucosylceramidase</fullName>
        <ecNumber evidence="3 6">3.2.1.45</ecNumber>
    </recommendedName>
</protein>
<keyword evidence="5 6" id="KW-0378">Hydrolase</keyword>
<proteinExistence type="inferred from homology"/>
<sequence length="265" mass="30549">MVILDIIGYWCLSSSNRSYFSPEGISYAFGRVPIGGCDFSTRAYTYDDIPNDKKLEKFNLTTEDFQYKIPLIQQANRLRGEPLRLVGSAWSAPAWMKTNNALTGRGELKTQYYQTWAQYLIMFLDFYKREQLSFWALTTGNEPINGDLPSFLPFVPKFNSMGWHPKSVATWIANNLGPTLRSSQHNATKILAIDDQRFVLPWWLEQVCNIGLRMFQDKLPIPEKILRKDIPSMNVVERKYLFKLYILVYTAFAGIKGLFSPILEG</sequence>
<keyword evidence="6" id="KW-0443">Lipid metabolism</keyword>
<evidence type="ECO:0000256" key="5">
    <source>
        <dbReference type="ARBA" id="ARBA00022801"/>
    </source>
</evidence>
<name>A0A3Q0JJ39_DIACI</name>
<evidence type="ECO:0000259" key="7">
    <source>
        <dbReference type="Pfam" id="PF02055"/>
    </source>
</evidence>
<evidence type="ECO:0000256" key="3">
    <source>
        <dbReference type="ARBA" id="ARBA00012658"/>
    </source>
</evidence>
<dbReference type="RefSeq" id="XP_026688399.1">
    <property type="nucleotide sequence ID" value="XM_026832598.1"/>
</dbReference>
<evidence type="ECO:0000313" key="8">
    <source>
        <dbReference type="Proteomes" id="UP000079169"/>
    </source>
</evidence>
<dbReference type="GO" id="GO:0004348">
    <property type="term" value="F:glucosylceramidase activity"/>
    <property type="evidence" value="ECO:0007669"/>
    <property type="project" value="UniProtKB-EC"/>
</dbReference>
<comment type="catalytic activity">
    <reaction evidence="1">
        <text>a beta-D-glucosyl-(1&lt;-&gt;1')-N-acylsphing-4-enine + H2O = an N-acylsphing-4-enine + D-glucose</text>
        <dbReference type="Rhea" id="RHEA:13269"/>
        <dbReference type="ChEBI" id="CHEBI:4167"/>
        <dbReference type="ChEBI" id="CHEBI:15377"/>
        <dbReference type="ChEBI" id="CHEBI:22801"/>
        <dbReference type="ChEBI" id="CHEBI:52639"/>
        <dbReference type="EC" id="3.2.1.45"/>
    </reaction>
    <physiologicalReaction direction="left-to-right" evidence="1">
        <dbReference type="Rhea" id="RHEA:13270"/>
    </physiologicalReaction>
</comment>
<dbReference type="InterPro" id="IPR033453">
    <property type="entry name" value="Glyco_hydro_30_TIM-barrel"/>
</dbReference>
<organism evidence="8 9">
    <name type="scientific">Diaphorina citri</name>
    <name type="common">Asian citrus psyllid</name>
    <dbReference type="NCBI Taxonomy" id="121845"/>
    <lineage>
        <taxon>Eukaryota</taxon>
        <taxon>Metazoa</taxon>
        <taxon>Ecdysozoa</taxon>
        <taxon>Arthropoda</taxon>
        <taxon>Hexapoda</taxon>
        <taxon>Insecta</taxon>
        <taxon>Pterygota</taxon>
        <taxon>Neoptera</taxon>
        <taxon>Paraneoptera</taxon>
        <taxon>Hemiptera</taxon>
        <taxon>Sternorrhyncha</taxon>
        <taxon>Psylloidea</taxon>
        <taxon>Psyllidae</taxon>
        <taxon>Diaphorininae</taxon>
        <taxon>Diaphorina</taxon>
    </lineage>
</organism>
<dbReference type="Proteomes" id="UP000079169">
    <property type="component" value="Unplaced"/>
</dbReference>